<keyword evidence="2 4" id="KW-0238">DNA-binding</keyword>
<evidence type="ECO:0000259" key="5">
    <source>
        <dbReference type="PROSITE" id="PS50977"/>
    </source>
</evidence>
<evidence type="ECO:0000256" key="3">
    <source>
        <dbReference type="ARBA" id="ARBA00023163"/>
    </source>
</evidence>
<protein>
    <submittedName>
        <fullName evidence="6">TetR/AcrR family transcriptional regulator</fullName>
    </submittedName>
</protein>
<dbReference type="RefSeq" id="WP_220305199.1">
    <property type="nucleotide sequence ID" value="NZ_CP080590.1"/>
</dbReference>
<dbReference type="PROSITE" id="PS50977">
    <property type="entry name" value="HTH_TETR_2"/>
    <property type="match status" value="1"/>
</dbReference>
<evidence type="ECO:0000313" key="7">
    <source>
        <dbReference type="Proteomes" id="UP000825799"/>
    </source>
</evidence>
<dbReference type="InterPro" id="IPR050109">
    <property type="entry name" value="HTH-type_TetR-like_transc_reg"/>
</dbReference>
<evidence type="ECO:0000256" key="1">
    <source>
        <dbReference type="ARBA" id="ARBA00023015"/>
    </source>
</evidence>
<proteinExistence type="predicted"/>
<dbReference type="PRINTS" id="PR00455">
    <property type="entry name" value="HTHTETR"/>
</dbReference>
<keyword evidence="3" id="KW-0804">Transcription</keyword>
<organism evidence="6 7">
    <name type="scientific">Devosia salina</name>
    <dbReference type="NCBI Taxonomy" id="2860336"/>
    <lineage>
        <taxon>Bacteria</taxon>
        <taxon>Pseudomonadati</taxon>
        <taxon>Pseudomonadota</taxon>
        <taxon>Alphaproteobacteria</taxon>
        <taxon>Hyphomicrobiales</taxon>
        <taxon>Devosiaceae</taxon>
        <taxon>Devosia</taxon>
    </lineage>
</organism>
<dbReference type="Pfam" id="PF00440">
    <property type="entry name" value="TetR_N"/>
    <property type="match status" value="1"/>
</dbReference>
<accession>A0ABX8WGD5</accession>
<gene>
    <name evidence="6" type="ORF">K1X15_19515</name>
</gene>
<keyword evidence="1" id="KW-0805">Transcription regulation</keyword>
<feature type="DNA-binding region" description="H-T-H motif" evidence="4">
    <location>
        <begin position="30"/>
        <end position="49"/>
    </location>
</feature>
<dbReference type="PANTHER" id="PTHR30055:SF234">
    <property type="entry name" value="HTH-TYPE TRANSCRIPTIONAL REGULATOR BETI"/>
    <property type="match status" value="1"/>
</dbReference>
<dbReference type="PANTHER" id="PTHR30055">
    <property type="entry name" value="HTH-TYPE TRANSCRIPTIONAL REGULATOR RUTR"/>
    <property type="match status" value="1"/>
</dbReference>
<reference evidence="6 7" key="1">
    <citation type="submission" date="2021-08" db="EMBL/GenBank/DDBJ databases">
        <title>Devosia salina sp. nov., isolated from the South China Sea sediment.</title>
        <authorList>
            <person name="Zhou Z."/>
        </authorList>
    </citation>
    <scope>NUCLEOTIDE SEQUENCE [LARGE SCALE GENOMIC DNA]</scope>
    <source>
        <strain evidence="6 7">SCS-3</strain>
    </source>
</reference>
<dbReference type="SUPFAM" id="SSF46689">
    <property type="entry name" value="Homeodomain-like"/>
    <property type="match status" value="1"/>
</dbReference>
<evidence type="ECO:0000256" key="4">
    <source>
        <dbReference type="PROSITE-ProRule" id="PRU00335"/>
    </source>
</evidence>
<name>A0ABX8WGD5_9HYPH</name>
<dbReference type="InterPro" id="IPR009057">
    <property type="entry name" value="Homeodomain-like_sf"/>
</dbReference>
<dbReference type="EMBL" id="CP080590">
    <property type="protein sequence ID" value="QYO76734.1"/>
    <property type="molecule type" value="Genomic_DNA"/>
</dbReference>
<evidence type="ECO:0000313" key="6">
    <source>
        <dbReference type="EMBL" id="QYO76734.1"/>
    </source>
</evidence>
<sequence length="188" mass="19918">MQDARQAEKRERILSAARELFLRHGLRATSMEAIARAAGMAKPTLYAQFADKDAVFLAILEVLIADKLASFDLAMAGPGPLPERIGVALAAEFGVIATAIAGSAHVDELFSAHRQGAGLFAESDRKVRNRLEAELTSAGAAEPVRLARLLLDAAFGVAQKSIAAETLEDDLKLLALRLVAPALPAPKP</sequence>
<feature type="domain" description="HTH tetR-type" evidence="5">
    <location>
        <begin position="7"/>
        <end position="67"/>
    </location>
</feature>
<dbReference type="Gene3D" id="1.10.357.10">
    <property type="entry name" value="Tetracycline Repressor, domain 2"/>
    <property type="match status" value="1"/>
</dbReference>
<dbReference type="InterPro" id="IPR001647">
    <property type="entry name" value="HTH_TetR"/>
</dbReference>
<evidence type="ECO:0000256" key="2">
    <source>
        <dbReference type="ARBA" id="ARBA00023125"/>
    </source>
</evidence>
<keyword evidence="7" id="KW-1185">Reference proteome</keyword>
<dbReference type="Proteomes" id="UP000825799">
    <property type="component" value="Chromosome"/>
</dbReference>